<comment type="pathway">
    <text evidence="3">Protein modification; protein ubiquitination.</text>
</comment>
<dbReference type="AlphaFoldDB" id="A0A2N9GHE2"/>
<dbReference type="CDD" id="cd16461">
    <property type="entry name" value="RING-H2_EL5-like"/>
    <property type="match status" value="1"/>
</dbReference>
<evidence type="ECO:0000256" key="8">
    <source>
        <dbReference type="ARBA" id="ARBA00022771"/>
    </source>
</evidence>
<evidence type="ECO:0000256" key="11">
    <source>
        <dbReference type="ARBA" id="ARBA00022989"/>
    </source>
</evidence>
<organism evidence="17">
    <name type="scientific">Fagus sylvatica</name>
    <name type="common">Beechnut</name>
    <dbReference type="NCBI Taxonomy" id="28930"/>
    <lineage>
        <taxon>Eukaryota</taxon>
        <taxon>Viridiplantae</taxon>
        <taxon>Streptophyta</taxon>
        <taxon>Embryophyta</taxon>
        <taxon>Tracheophyta</taxon>
        <taxon>Spermatophyta</taxon>
        <taxon>Magnoliopsida</taxon>
        <taxon>eudicotyledons</taxon>
        <taxon>Gunneridae</taxon>
        <taxon>Pentapetalae</taxon>
        <taxon>rosids</taxon>
        <taxon>fabids</taxon>
        <taxon>Fagales</taxon>
        <taxon>Fagaceae</taxon>
        <taxon>Fagus</taxon>
    </lineage>
</organism>
<reference evidence="17" key="1">
    <citation type="submission" date="2018-02" db="EMBL/GenBank/DDBJ databases">
        <authorList>
            <person name="Cohen D.B."/>
            <person name="Kent A.D."/>
        </authorList>
    </citation>
    <scope>NUCLEOTIDE SEQUENCE</scope>
</reference>
<keyword evidence="9" id="KW-0833">Ubl conjugation pathway</keyword>
<sequence length="363" mass="40259">MARKHRKLFPALTATNQTADCAGLCDPVCPFNCEPFPDYYYFQPPPPPPPSLTPSHSSKPLSHHFSTYLIVSLSFLVGFLVLISYYVVIVRSCPSWCSRRNNSNNGPTTTSQSDGTDEEFLDENNHVDHPIWLITTAGLQQSVISSITVCKYKKDEGLIEGTECSVCLNEFHEDETLRLLPKCSHAFHIPCIDTWLRSHTNCPLCRANIFTDTVSLDLVSHPLGSVDQNGNNLDTTQETNLMNSGNHGDLSHNQVTMDEGELVEVNGERISKEGVNCSGNNGFDQALEFEGSSVIQIEDAEKSHLDILPNQDGRCSSMPRLMGHSSIEKFLHIRPVSMKRSISSGGRFLSPRYSKSLNSILSL</sequence>
<dbReference type="InterPro" id="IPR013083">
    <property type="entry name" value="Znf_RING/FYVE/PHD"/>
</dbReference>
<evidence type="ECO:0000256" key="5">
    <source>
        <dbReference type="ARBA" id="ARBA00022679"/>
    </source>
</evidence>
<keyword evidence="5" id="KW-0808">Transferase</keyword>
<dbReference type="GO" id="GO:0016020">
    <property type="term" value="C:membrane"/>
    <property type="evidence" value="ECO:0007669"/>
    <property type="project" value="UniProtKB-SubCell"/>
</dbReference>
<comment type="similarity">
    <text evidence="13">Belongs to the RING-type zinc finger family. ATL subfamily.</text>
</comment>
<dbReference type="PANTHER" id="PTHR46913">
    <property type="entry name" value="RING-H2 FINGER PROTEIN ATL16"/>
    <property type="match status" value="1"/>
</dbReference>
<gene>
    <name evidence="17" type="ORF">FSB_LOCUS26740</name>
</gene>
<evidence type="ECO:0000256" key="4">
    <source>
        <dbReference type="ARBA" id="ARBA00012483"/>
    </source>
</evidence>
<dbReference type="PANTHER" id="PTHR46913:SF19">
    <property type="entry name" value="RING-TYPE E3 UBIQUITIN TRANSFERASE"/>
    <property type="match status" value="1"/>
</dbReference>
<keyword evidence="12 15" id="KW-0472">Membrane</keyword>
<dbReference type="SUPFAM" id="SSF57850">
    <property type="entry name" value="RING/U-box"/>
    <property type="match status" value="1"/>
</dbReference>
<dbReference type="InterPro" id="IPR044600">
    <property type="entry name" value="ATL1/ATL16-like"/>
</dbReference>
<proteinExistence type="inferred from homology"/>
<dbReference type="GO" id="GO:0008270">
    <property type="term" value="F:zinc ion binding"/>
    <property type="evidence" value="ECO:0007669"/>
    <property type="project" value="UniProtKB-KW"/>
</dbReference>
<dbReference type="Pfam" id="PF13639">
    <property type="entry name" value="zf-RING_2"/>
    <property type="match status" value="1"/>
</dbReference>
<evidence type="ECO:0000256" key="14">
    <source>
        <dbReference type="PROSITE-ProRule" id="PRU00175"/>
    </source>
</evidence>
<evidence type="ECO:0000313" key="17">
    <source>
        <dbReference type="EMBL" id="SPC98858.1"/>
    </source>
</evidence>
<dbReference type="Gene3D" id="3.30.40.10">
    <property type="entry name" value="Zinc/RING finger domain, C3HC4 (zinc finger)"/>
    <property type="match status" value="1"/>
</dbReference>
<evidence type="ECO:0000256" key="3">
    <source>
        <dbReference type="ARBA" id="ARBA00004906"/>
    </source>
</evidence>
<dbReference type="SMART" id="SM00184">
    <property type="entry name" value="RING"/>
    <property type="match status" value="1"/>
</dbReference>
<evidence type="ECO:0000256" key="2">
    <source>
        <dbReference type="ARBA" id="ARBA00004167"/>
    </source>
</evidence>
<evidence type="ECO:0000256" key="10">
    <source>
        <dbReference type="ARBA" id="ARBA00022833"/>
    </source>
</evidence>
<dbReference type="EMBL" id="OIVN01001910">
    <property type="protein sequence ID" value="SPC98858.1"/>
    <property type="molecule type" value="Genomic_DNA"/>
</dbReference>
<comment type="subcellular location">
    <subcellularLocation>
        <location evidence="2">Membrane</location>
        <topology evidence="2">Single-pass membrane protein</topology>
    </subcellularLocation>
</comment>
<keyword evidence="11 15" id="KW-1133">Transmembrane helix</keyword>
<dbReference type="EC" id="2.3.2.27" evidence="4"/>
<keyword evidence="8 14" id="KW-0863">Zinc-finger</keyword>
<feature type="domain" description="RING-type" evidence="16">
    <location>
        <begin position="164"/>
        <end position="206"/>
    </location>
</feature>
<comment type="catalytic activity">
    <reaction evidence="1">
        <text>S-ubiquitinyl-[E2 ubiquitin-conjugating enzyme]-L-cysteine + [acceptor protein]-L-lysine = [E2 ubiquitin-conjugating enzyme]-L-cysteine + N(6)-ubiquitinyl-[acceptor protein]-L-lysine.</text>
        <dbReference type="EC" id="2.3.2.27"/>
    </reaction>
</comment>
<evidence type="ECO:0000256" key="12">
    <source>
        <dbReference type="ARBA" id="ARBA00023136"/>
    </source>
</evidence>
<dbReference type="FunFam" id="3.30.40.10:FF:000233">
    <property type="entry name" value="RING-H2 finger protein ATL54"/>
    <property type="match status" value="1"/>
</dbReference>
<evidence type="ECO:0000256" key="6">
    <source>
        <dbReference type="ARBA" id="ARBA00022692"/>
    </source>
</evidence>
<evidence type="ECO:0000259" key="16">
    <source>
        <dbReference type="PROSITE" id="PS50089"/>
    </source>
</evidence>
<dbReference type="GO" id="GO:0016567">
    <property type="term" value="P:protein ubiquitination"/>
    <property type="evidence" value="ECO:0007669"/>
    <property type="project" value="UniProtKB-UniPathway"/>
</dbReference>
<keyword evidence="6 15" id="KW-0812">Transmembrane</keyword>
<feature type="transmembrane region" description="Helical" evidence="15">
    <location>
        <begin position="65"/>
        <end position="88"/>
    </location>
</feature>
<dbReference type="GO" id="GO:0061630">
    <property type="term" value="F:ubiquitin protein ligase activity"/>
    <property type="evidence" value="ECO:0007669"/>
    <property type="project" value="UniProtKB-EC"/>
</dbReference>
<keyword evidence="10" id="KW-0862">Zinc</keyword>
<dbReference type="UniPathway" id="UPA00143"/>
<evidence type="ECO:0000256" key="9">
    <source>
        <dbReference type="ARBA" id="ARBA00022786"/>
    </source>
</evidence>
<protein>
    <recommendedName>
        <fullName evidence="4">RING-type E3 ubiquitin transferase</fullName>
        <ecNumber evidence="4">2.3.2.27</ecNumber>
    </recommendedName>
</protein>
<dbReference type="PROSITE" id="PS50089">
    <property type="entry name" value="ZF_RING_2"/>
    <property type="match status" value="1"/>
</dbReference>
<evidence type="ECO:0000256" key="7">
    <source>
        <dbReference type="ARBA" id="ARBA00022723"/>
    </source>
</evidence>
<evidence type="ECO:0000256" key="13">
    <source>
        <dbReference type="ARBA" id="ARBA00024209"/>
    </source>
</evidence>
<evidence type="ECO:0000256" key="1">
    <source>
        <dbReference type="ARBA" id="ARBA00000900"/>
    </source>
</evidence>
<evidence type="ECO:0000256" key="15">
    <source>
        <dbReference type="SAM" id="Phobius"/>
    </source>
</evidence>
<accession>A0A2N9GHE2</accession>
<name>A0A2N9GHE2_FAGSY</name>
<keyword evidence="7" id="KW-0479">Metal-binding</keyword>
<dbReference type="InterPro" id="IPR001841">
    <property type="entry name" value="Znf_RING"/>
</dbReference>